<dbReference type="PANTHER" id="PTHR46670:SF3">
    <property type="entry name" value="ENDONUCLEASE_EXONUCLEASE_PHOSPHATASE DOMAIN-CONTAINING PROTEIN"/>
    <property type="match status" value="1"/>
</dbReference>
<dbReference type="Proteomes" id="UP000014760">
    <property type="component" value="Unassembled WGS sequence"/>
</dbReference>
<sequence length="580" mass="66410">MCHDVRSSTVSPKGSFVREKVERNLGAGSCPCQWSTRKAKVEFLNDVCNNVTQNISITHARVTQKVFGFMRHGSNVPFFAEKPLITRVDANRISFVLIRCNTIRLSENACSHTHSISIIRVIDPNLALSSCKAVVTCTTVDDCRFVLPSGVITAGVVIVMQRRNQEPEQIGVLDAIYEQMLYLIIHLDYGFEFKPLCLPDTVTVFEIGDCQDQNEINGIHDCIRLRCATCLQSRFIDAASGVRRVSNYLFQTRARWLIGTKSISLVEINQLTTRVAICSNVTYSTTIRSPTHMSLDMTKLWEKSNGYTTGSFLKEMETLFVQLSTDSISDIWIIGEFNFHYRKDNDSAYLAFKELIQMLSLSQLVTNPTHRGGNILDLVITSAEERITALQSVIALNQVVSETLELHASMKTAKRKESTRKNWYDDEIHEERRKRRQMERKYRKTHLKVHKHMWNEQCQRVVTLINQKKVEYHNGRQQTADSRDVFKILNTLLTTENSIPIPTHSSEKDLAERFSEFFSNKIKKIRSELDQLIDQGVALMSPSYPSHLTEFRMLSEIVSLNCCREVNPRPAHSTQHQFSF</sequence>
<dbReference type="EMBL" id="AMQN01004464">
    <property type="status" value="NOT_ANNOTATED_CDS"/>
    <property type="molecule type" value="Genomic_DNA"/>
</dbReference>
<evidence type="ECO:0000313" key="1">
    <source>
        <dbReference type="EMBL" id="ELU15829.1"/>
    </source>
</evidence>
<accession>R7VB36</accession>
<dbReference type="PANTHER" id="PTHR46670">
    <property type="entry name" value="ENDO/EXONUCLEASE/PHOSPHATASE DOMAIN-CONTAINING PROTEIN"/>
    <property type="match status" value="1"/>
</dbReference>
<keyword evidence="3" id="KW-1185">Reference proteome</keyword>
<evidence type="ECO:0000313" key="2">
    <source>
        <dbReference type="EnsemblMetazoa" id="CapteP215777"/>
    </source>
</evidence>
<dbReference type="EMBL" id="KB293569">
    <property type="protein sequence ID" value="ELU15829.1"/>
    <property type="molecule type" value="Genomic_DNA"/>
</dbReference>
<evidence type="ECO:0000313" key="3">
    <source>
        <dbReference type="Proteomes" id="UP000014760"/>
    </source>
</evidence>
<protein>
    <recommendedName>
        <fullName evidence="4">Endonuclease/exonuclease/phosphatase domain-containing protein</fullName>
    </recommendedName>
</protein>
<proteinExistence type="predicted"/>
<reference evidence="1 3" key="2">
    <citation type="journal article" date="2013" name="Nature">
        <title>Insights into bilaterian evolution from three spiralian genomes.</title>
        <authorList>
            <person name="Simakov O."/>
            <person name="Marletaz F."/>
            <person name="Cho S.J."/>
            <person name="Edsinger-Gonzales E."/>
            <person name="Havlak P."/>
            <person name="Hellsten U."/>
            <person name="Kuo D.H."/>
            <person name="Larsson T."/>
            <person name="Lv J."/>
            <person name="Arendt D."/>
            <person name="Savage R."/>
            <person name="Osoegawa K."/>
            <person name="de Jong P."/>
            <person name="Grimwood J."/>
            <person name="Chapman J.A."/>
            <person name="Shapiro H."/>
            <person name="Aerts A."/>
            <person name="Otillar R.P."/>
            <person name="Terry A.Y."/>
            <person name="Boore J.L."/>
            <person name="Grigoriev I.V."/>
            <person name="Lindberg D.R."/>
            <person name="Seaver E.C."/>
            <person name="Weisblat D.A."/>
            <person name="Putnam N.H."/>
            <person name="Rokhsar D.S."/>
        </authorList>
    </citation>
    <scope>NUCLEOTIDE SEQUENCE</scope>
    <source>
        <strain evidence="1 3">I ESC-2004</strain>
    </source>
</reference>
<gene>
    <name evidence="1" type="ORF">CAPTEDRAFT_215777</name>
</gene>
<dbReference type="HOGENOM" id="CLU_470307_0_0_1"/>
<reference evidence="3" key="1">
    <citation type="submission" date="2012-12" db="EMBL/GenBank/DDBJ databases">
        <authorList>
            <person name="Hellsten U."/>
            <person name="Grimwood J."/>
            <person name="Chapman J.A."/>
            <person name="Shapiro H."/>
            <person name="Aerts A."/>
            <person name="Otillar R.P."/>
            <person name="Terry A.Y."/>
            <person name="Boore J.L."/>
            <person name="Simakov O."/>
            <person name="Marletaz F."/>
            <person name="Cho S.-J."/>
            <person name="Edsinger-Gonzales E."/>
            <person name="Havlak P."/>
            <person name="Kuo D.-H."/>
            <person name="Larsson T."/>
            <person name="Lv J."/>
            <person name="Arendt D."/>
            <person name="Savage R."/>
            <person name="Osoegawa K."/>
            <person name="de Jong P."/>
            <person name="Lindberg D.R."/>
            <person name="Seaver E.C."/>
            <person name="Weisblat D.A."/>
            <person name="Putnam N.H."/>
            <person name="Grigoriev I.V."/>
            <person name="Rokhsar D.S."/>
        </authorList>
    </citation>
    <scope>NUCLEOTIDE SEQUENCE</scope>
    <source>
        <strain evidence="3">I ESC-2004</strain>
    </source>
</reference>
<evidence type="ECO:0008006" key="4">
    <source>
        <dbReference type="Google" id="ProtNLM"/>
    </source>
</evidence>
<organism evidence="1">
    <name type="scientific">Capitella teleta</name>
    <name type="common">Polychaete worm</name>
    <dbReference type="NCBI Taxonomy" id="283909"/>
    <lineage>
        <taxon>Eukaryota</taxon>
        <taxon>Metazoa</taxon>
        <taxon>Spiralia</taxon>
        <taxon>Lophotrochozoa</taxon>
        <taxon>Annelida</taxon>
        <taxon>Polychaeta</taxon>
        <taxon>Sedentaria</taxon>
        <taxon>Scolecida</taxon>
        <taxon>Capitellidae</taxon>
        <taxon>Capitella</taxon>
    </lineage>
</organism>
<dbReference type="EnsemblMetazoa" id="CapteT215777">
    <property type="protein sequence ID" value="CapteP215777"/>
    <property type="gene ID" value="CapteG215777"/>
</dbReference>
<name>R7VB36_CAPTE</name>
<reference evidence="2" key="3">
    <citation type="submission" date="2015-06" db="UniProtKB">
        <authorList>
            <consortium name="EnsemblMetazoa"/>
        </authorList>
    </citation>
    <scope>IDENTIFICATION</scope>
</reference>
<dbReference type="AlphaFoldDB" id="R7VB36"/>
<dbReference type="OrthoDB" id="416454at2759"/>